<keyword evidence="2" id="KW-0328">Glycosyltransferase</keyword>
<gene>
    <name evidence="10" type="ordered locus">Pcal_0481</name>
</gene>
<evidence type="ECO:0000256" key="1">
    <source>
        <dbReference type="ARBA" id="ARBA00022475"/>
    </source>
</evidence>
<keyword evidence="3 10" id="KW-0808">Transferase</keyword>
<dbReference type="GeneID" id="4909418"/>
<dbReference type="AlphaFoldDB" id="A3MTE5"/>
<dbReference type="SUPFAM" id="SSF53448">
    <property type="entry name" value="Nucleotide-diphospho-sugar transferases"/>
    <property type="match status" value="1"/>
</dbReference>
<accession>A3MTE5</accession>
<dbReference type="GO" id="GO:0099621">
    <property type="term" value="F:undecaprenyl-phosphate 4-deoxy-4-formamido-L-arabinose transferase activity"/>
    <property type="evidence" value="ECO:0007669"/>
    <property type="project" value="TreeGrafter"/>
</dbReference>
<dbReference type="RefSeq" id="WP_011849170.1">
    <property type="nucleotide sequence ID" value="NC_009073.1"/>
</dbReference>
<dbReference type="InterPro" id="IPR050256">
    <property type="entry name" value="Glycosyltransferase_2"/>
</dbReference>
<dbReference type="InterPro" id="IPR029044">
    <property type="entry name" value="Nucleotide-diphossugar_trans"/>
</dbReference>
<evidence type="ECO:0000313" key="10">
    <source>
        <dbReference type="EMBL" id="ABO07912.1"/>
    </source>
</evidence>
<keyword evidence="1" id="KW-1003">Cell membrane</keyword>
<keyword evidence="4 8" id="KW-0812">Transmembrane</keyword>
<evidence type="ECO:0000256" key="2">
    <source>
        <dbReference type="ARBA" id="ARBA00022676"/>
    </source>
</evidence>
<keyword evidence="5" id="KW-0448">Lipopolysaccharide biosynthesis</keyword>
<dbReference type="OrthoDB" id="351177at2157"/>
<dbReference type="eggNOG" id="arCOG00894">
    <property type="taxonomic scope" value="Archaea"/>
</dbReference>
<sequence>MDSGAVGGIEVSVVVPTYNEEKNIGTLLRALDEALHGIPYEVVIVDDASQDKTIEVANATPISGHLVVYRKPKRTGKPESLAIGLKVARGRYISFLDADLEYPPKAIAQMYHEALETNADIIAAARIDKRPLHRRVISWGAKLLAKLMIRELRRLRDPTTELILAKKEALVKVGFEKYAKYIKPITAALRHTAKLGYRIAEVPVEVTPRQHGSSSFKTKWITAYLKELMDLTDWLIPKYIAIALVAALIAHVLNPAIGIASLAMSLAIRYIPLRRLINPLGLITAEATSTALKIASASLIGLPLAWLIASALEVALVMWLR</sequence>
<feature type="transmembrane region" description="Helical" evidence="8">
    <location>
        <begin position="239"/>
        <end position="264"/>
    </location>
</feature>
<evidence type="ECO:0000256" key="4">
    <source>
        <dbReference type="ARBA" id="ARBA00022692"/>
    </source>
</evidence>
<reference evidence="10" key="1">
    <citation type="submission" date="2007-02" db="EMBL/GenBank/DDBJ databases">
        <title>Complete sequence of Pyrobaculum calidifontis JCM 11548.</title>
        <authorList>
            <consortium name="US DOE Joint Genome Institute"/>
            <person name="Copeland A."/>
            <person name="Lucas S."/>
            <person name="Lapidus A."/>
            <person name="Barry K."/>
            <person name="Glavina del Rio T."/>
            <person name="Dalin E."/>
            <person name="Tice H."/>
            <person name="Pitluck S."/>
            <person name="Chain P."/>
            <person name="Malfatti S."/>
            <person name="Shin M."/>
            <person name="Vergez L."/>
            <person name="Schmutz J."/>
            <person name="Larimer F."/>
            <person name="Land M."/>
            <person name="Hauser L."/>
            <person name="Kyrpides N."/>
            <person name="Mikhailova N."/>
            <person name="Cozen A.E."/>
            <person name="Fitz-Gibbon S.T."/>
            <person name="House C.H."/>
            <person name="Saltikov C."/>
            <person name="Lowe T.M."/>
            <person name="Richardson P."/>
        </authorList>
    </citation>
    <scope>NUCLEOTIDE SEQUENCE [LARGE SCALE GENOMIC DNA]</scope>
    <source>
        <strain evidence="10">JCM 11548</strain>
    </source>
</reference>
<dbReference type="PANTHER" id="PTHR48090:SF3">
    <property type="entry name" value="UNDECAPRENYL-PHOSPHATE 4-DEOXY-4-FORMAMIDO-L-ARABINOSE TRANSFERASE"/>
    <property type="match status" value="1"/>
</dbReference>
<dbReference type="InterPro" id="IPR001173">
    <property type="entry name" value="Glyco_trans_2-like"/>
</dbReference>
<organism evidence="10 11">
    <name type="scientific">Pyrobaculum calidifontis (strain DSM 21063 / JCM 11548 / VA1)</name>
    <dbReference type="NCBI Taxonomy" id="410359"/>
    <lineage>
        <taxon>Archaea</taxon>
        <taxon>Thermoproteota</taxon>
        <taxon>Thermoprotei</taxon>
        <taxon>Thermoproteales</taxon>
        <taxon>Thermoproteaceae</taxon>
        <taxon>Pyrobaculum</taxon>
    </lineage>
</organism>
<evidence type="ECO:0000256" key="7">
    <source>
        <dbReference type="ARBA" id="ARBA00023136"/>
    </source>
</evidence>
<evidence type="ECO:0000256" key="5">
    <source>
        <dbReference type="ARBA" id="ARBA00022985"/>
    </source>
</evidence>
<name>A3MTE5_PYRCJ</name>
<dbReference type="Proteomes" id="UP000001431">
    <property type="component" value="Chromosome"/>
</dbReference>
<keyword evidence="7 8" id="KW-0472">Membrane</keyword>
<evidence type="ECO:0000256" key="6">
    <source>
        <dbReference type="ARBA" id="ARBA00022989"/>
    </source>
</evidence>
<feature type="transmembrane region" description="Helical" evidence="8">
    <location>
        <begin position="300"/>
        <end position="320"/>
    </location>
</feature>
<dbReference type="Pfam" id="PF00535">
    <property type="entry name" value="Glycos_transf_2"/>
    <property type="match status" value="1"/>
</dbReference>
<dbReference type="CAZy" id="GT2">
    <property type="family name" value="Glycosyltransferase Family 2"/>
</dbReference>
<keyword evidence="11" id="KW-1185">Reference proteome</keyword>
<dbReference type="GO" id="GO:0005886">
    <property type="term" value="C:plasma membrane"/>
    <property type="evidence" value="ECO:0007669"/>
    <property type="project" value="TreeGrafter"/>
</dbReference>
<dbReference type="STRING" id="410359.Pcal_0481"/>
<dbReference type="HOGENOM" id="CLU_893164_0_0_2"/>
<dbReference type="EMBL" id="CP000561">
    <property type="protein sequence ID" value="ABO07912.1"/>
    <property type="molecule type" value="Genomic_DNA"/>
</dbReference>
<keyword evidence="6 8" id="KW-1133">Transmembrane helix</keyword>
<dbReference type="KEGG" id="pcl:Pcal_0481"/>
<feature type="domain" description="Glycosyltransferase 2-like" evidence="9">
    <location>
        <begin position="12"/>
        <end position="128"/>
    </location>
</feature>
<protein>
    <submittedName>
        <fullName evidence="10">Glycosyl transferase, family 2</fullName>
    </submittedName>
</protein>
<proteinExistence type="predicted"/>
<dbReference type="PANTHER" id="PTHR48090">
    <property type="entry name" value="UNDECAPRENYL-PHOSPHATE 4-DEOXY-4-FORMAMIDO-L-ARABINOSE TRANSFERASE-RELATED"/>
    <property type="match status" value="1"/>
</dbReference>
<evidence type="ECO:0000313" key="11">
    <source>
        <dbReference type="Proteomes" id="UP000001431"/>
    </source>
</evidence>
<dbReference type="Gene3D" id="3.90.550.10">
    <property type="entry name" value="Spore Coat Polysaccharide Biosynthesis Protein SpsA, Chain A"/>
    <property type="match status" value="1"/>
</dbReference>
<evidence type="ECO:0000256" key="3">
    <source>
        <dbReference type="ARBA" id="ARBA00022679"/>
    </source>
</evidence>
<evidence type="ECO:0000256" key="8">
    <source>
        <dbReference type="SAM" id="Phobius"/>
    </source>
</evidence>
<evidence type="ECO:0000259" key="9">
    <source>
        <dbReference type="Pfam" id="PF00535"/>
    </source>
</evidence>